<dbReference type="Proteomes" id="UP000571554">
    <property type="component" value="Unassembled WGS sequence"/>
</dbReference>
<keyword evidence="2" id="KW-1185">Reference proteome</keyword>
<dbReference type="AlphaFoldDB" id="A0A7W9TW47"/>
<accession>A0A7W9TW47</accession>
<gene>
    <name evidence="1" type="ORF">F4827_002068</name>
</gene>
<comment type="caution">
    <text evidence="1">The sequence shown here is derived from an EMBL/GenBank/DDBJ whole genome shotgun (WGS) entry which is preliminary data.</text>
</comment>
<dbReference type="EMBL" id="JACHBW010000005">
    <property type="protein sequence ID" value="MBB6102219.1"/>
    <property type="molecule type" value="Genomic_DNA"/>
</dbReference>
<evidence type="ECO:0000313" key="1">
    <source>
        <dbReference type="EMBL" id="MBB6102219.1"/>
    </source>
</evidence>
<organism evidence="1 2">
    <name type="scientific">Paraburkholderia bannensis</name>
    <dbReference type="NCBI Taxonomy" id="765414"/>
    <lineage>
        <taxon>Bacteria</taxon>
        <taxon>Pseudomonadati</taxon>
        <taxon>Pseudomonadota</taxon>
        <taxon>Betaproteobacteria</taxon>
        <taxon>Burkholderiales</taxon>
        <taxon>Burkholderiaceae</taxon>
        <taxon>Paraburkholderia</taxon>
    </lineage>
</organism>
<sequence length="54" mass="5717">MIGKTLIKTVEPVAYSLAIQKGKANDPKATEGPGWRDFLVILSGRGGRGCCVVN</sequence>
<reference evidence="1 2" key="1">
    <citation type="submission" date="2020-08" db="EMBL/GenBank/DDBJ databases">
        <title>Above-ground endophytic microbial communities from plants in different locations in the United States.</title>
        <authorList>
            <person name="Frank C."/>
        </authorList>
    </citation>
    <scope>NUCLEOTIDE SEQUENCE [LARGE SCALE GENOMIC DNA]</scope>
    <source>
        <strain evidence="1 2">WP4_2_2</strain>
    </source>
</reference>
<name>A0A7W9TW47_9BURK</name>
<protein>
    <submittedName>
        <fullName evidence="1">Uncharacterized protein</fullName>
    </submittedName>
</protein>
<evidence type="ECO:0000313" key="2">
    <source>
        <dbReference type="Proteomes" id="UP000571554"/>
    </source>
</evidence>
<proteinExistence type="predicted"/>